<keyword evidence="1" id="KW-0472">Membrane</keyword>
<feature type="transmembrane region" description="Helical" evidence="1">
    <location>
        <begin position="12"/>
        <end position="32"/>
    </location>
</feature>
<feature type="transmembrane region" description="Helical" evidence="1">
    <location>
        <begin position="52"/>
        <end position="69"/>
    </location>
</feature>
<evidence type="ECO:0000313" key="2">
    <source>
        <dbReference type="EMBL" id="RFZ89877.1"/>
    </source>
</evidence>
<evidence type="ECO:0000256" key="1">
    <source>
        <dbReference type="SAM" id="Phobius"/>
    </source>
</evidence>
<accession>A0A372NMQ0</accession>
<evidence type="ECO:0000313" key="3">
    <source>
        <dbReference type="Proteomes" id="UP000264217"/>
    </source>
</evidence>
<keyword evidence="1" id="KW-1133">Transmembrane helix</keyword>
<comment type="caution">
    <text evidence="2">The sequence shown here is derived from an EMBL/GenBank/DDBJ whole genome shotgun (WGS) entry which is preliminary data.</text>
</comment>
<dbReference type="EMBL" id="QWDC01000012">
    <property type="protein sequence ID" value="RFZ89877.1"/>
    <property type="molecule type" value="Genomic_DNA"/>
</dbReference>
<reference evidence="2 3" key="1">
    <citation type="submission" date="2018-08" db="EMBL/GenBank/DDBJ databases">
        <title>Mucilaginibacter sp. MYSH2.</title>
        <authorList>
            <person name="Seo T."/>
        </authorList>
    </citation>
    <scope>NUCLEOTIDE SEQUENCE [LARGE SCALE GENOMIC DNA]</scope>
    <source>
        <strain evidence="2 3">MYSH2</strain>
    </source>
</reference>
<dbReference type="RefSeq" id="WP_117394339.1">
    <property type="nucleotide sequence ID" value="NZ_QWDC01000012.1"/>
</dbReference>
<proteinExistence type="predicted"/>
<keyword evidence="1" id="KW-0812">Transmembrane</keyword>
<name>A0A372NMQ0_9SPHI</name>
<dbReference type="Proteomes" id="UP000264217">
    <property type="component" value="Unassembled WGS sequence"/>
</dbReference>
<keyword evidence="3" id="KW-1185">Reference proteome</keyword>
<dbReference type="AlphaFoldDB" id="A0A372NMQ0"/>
<protein>
    <submittedName>
        <fullName evidence="2">Uncharacterized protein</fullName>
    </submittedName>
</protein>
<sequence length="149" mass="17137">MRVESKPWYYNEWSVAIGSGLVLWVFTSIADIAKGLPVFTTIVNLWNIDIKLGWSVSAILVFALAASLIKHLRKGQHVALFEEGTQVILKTDRRPVMVVGRFNPKNNTVLCSWTVDSKINEESINQNLLKLYENTEYVPRVRKESRFWL</sequence>
<gene>
    <name evidence="2" type="ORF">D0C36_24300</name>
</gene>
<organism evidence="2 3">
    <name type="scientific">Mucilaginibacter conchicola</name>
    <dbReference type="NCBI Taxonomy" id="2303333"/>
    <lineage>
        <taxon>Bacteria</taxon>
        <taxon>Pseudomonadati</taxon>
        <taxon>Bacteroidota</taxon>
        <taxon>Sphingobacteriia</taxon>
        <taxon>Sphingobacteriales</taxon>
        <taxon>Sphingobacteriaceae</taxon>
        <taxon>Mucilaginibacter</taxon>
    </lineage>
</organism>